<evidence type="ECO:0000313" key="2">
    <source>
        <dbReference type="Proteomes" id="UP000050786"/>
    </source>
</evidence>
<dbReference type="Proteomes" id="UP000050786">
    <property type="component" value="Unassembled WGS sequence"/>
</dbReference>
<proteinExistence type="predicted"/>
<dbReference type="AlphaFoldDB" id="A0A0P1EMR3"/>
<name>A0A0P1EMR3_9RHOB</name>
<protein>
    <submittedName>
        <fullName evidence="1">Uncharacterized protein</fullName>
    </submittedName>
</protein>
<sequence>MRNVILRTISIVVAILAVVAATSRSTAEIYDPSSFESSQFICPLDRSEDITLFLEFEPGEERVRLSIPRGYFDPRLKLRDNTTREGQVLRIHGESFTPWPPELLPKRQEGPYVGMLLTDYRPMDTVAEHFATQVRGYTVADVPDFYAVESILGLDTLVSDALPFRDPETSAYSDTELYISRNSSGQITDVITCNKPGSVPYPGCRHYMESPLVDFKIGYSLKLLPHWQHMSRNARAFVSCITSNSL</sequence>
<dbReference type="EMBL" id="CYPS01000029">
    <property type="protein sequence ID" value="CUH42845.1"/>
    <property type="molecule type" value="Genomic_DNA"/>
</dbReference>
<keyword evidence="2" id="KW-1185">Reference proteome</keyword>
<organism evidence="1 2">
    <name type="scientific">Ruegeria atlantica</name>
    <dbReference type="NCBI Taxonomy" id="81569"/>
    <lineage>
        <taxon>Bacteria</taxon>
        <taxon>Pseudomonadati</taxon>
        <taxon>Pseudomonadota</taxon>
        <taxon>Alphaproteobacteria</taxon>
        <taxon>Rhodobacterales</taxon>
        <taxon>Roseobacteraceae</taxon>
        <taxon>Ruegeria</taxon>
    </lineage>
</organism>
<reference evidence="2" key="1">
    <citation type="submission" date="2015-09" db="EMBL/GenBank/DDBJ databases">
        <authorList>
            <person name="Rodrigo-Torres L."/>
            <person name="Arahal D.R."/>
        </authorList>
    </citation>
    <scope>NUCLEOTIDE SEQUENCE [LARGE SCALE GENOMIC DNA]</scope>
    <source>
        <strain evidence="2">CECT 4293</strain>
    </source>
</reference>
<gene>
    <name evidence="1" type="ORF">RUM4293_01734</name>
</gene>
<accession>A0A0P1EMR3</accession>
<evidence type="ECO:0000313" key="1">
    <source>
        <dbReference type="EMBL" id="CUH42845.1"/>
    </source>
</evidence>